<dbReference type="Ensembl" id="ENSCSET00000010139.1">
    <property type="protein sequence ID" value="ENSCSEP00000010019.1"/>
    <property type="gene ID" value="ENSCSEG00000006433.1"/>
</dbReference>
<organism evidence="2 3">
    <name type="scientific">Cynoglossus semilaevis</name>
    <name type="common">Tongue sole</name>
    <dbReference type="NCBI Taxonomy" id="244447"/>
    <lineage>
        <taxon>Eukaryota</taxon>
        <taxon>Metazoa</taxon>
        <taxon>Chordata</taxon>
        <taxon>Craniata</taxon>
        <taxon>Vertebrata</taxon>
        <taxon>Euteleostomi</taxon>
        <taxon>Actinopterygii</taxon>
        <taxon>Neopterygii</taxon>
        <taxon>Teleostei</taxon>
        <taxon>Neoteleostei</taxon>
        <taxon>Acanthomorphata</taxon>
        <taxon>Carangaria</taxon>
        <taxon>Pleuronectiformes</taxon>
        <taxon>Pleuronectoidei</taxon>
        <taxon>Cynoglossidae</taxon>
        <taxon>Cynoglossinae</taxon>
        <taxon>Cynoglossus</taxon>
    </lineage>
</organism>
<dbReference type="Proteomes" id="UP000265120">
    <property type="component" value="Chromosome 8"/>
</dbReference>
<dbReference type="STRING" id="244447.ENSCSEP00000010019"/>
<protein>
    <submittedName>
        <fullName evidence="2">Si:dkeyp-38g8.5</fullName>
    </submittedName>
</protein>
<reference evidence="2 3" key="1">
    <citation type="journal article" date="2014" name="Nat. Genet.">
        <title>Whole-genome sequence of a flatfish provides insights into ZW sex chromosome evolution and adaptation to a benthic lifestyle.</title>
        <authorList>
            <person name="Chen S."/>
            <person name="Zhang G."/>
            <person name="Shao C."/>
            <person name="Huang Q."/>
            <person name="Liu G."/>
            <person name="Zhang P."/>
            <person name="Song W."/>
            <person name="An N."/>
            <person name="Chalopin D."/>
            <person name="Volff J.N."/>
            <person name="Hong Y."/>
            <person name="Li Q."/>
            <person name="Sha Z."/>
            <person name="Zhou H."/>
            <person name="Xie M."/>
            <person name="Yu Q."/>
            <person name="Liu Y."/>
            <person name="Xiang H."/>
            <person name="Wang N."/>
            <person name="Wu K."/>
            <person name="Yang C."/>
            <person name="Zhou Q."/>
            <person name="Liao X."/>
            <person name="Yang L."/>
            <person name="Hu Q."/>
            <person name="Zhang J."/>
            <person name="Meng L."/>
            <person name="Jin L."/>
            <person name="Tian Y."/>
            <person name="Lian J."/>
            <person name="Yang J."/>
            <person name="Miao G."/>
            <person name="Liu S."/>
            <person name="Liang Z."/>
            <person name="Yan F."/>
            <person name="Li Y."/>
            <person name="Sun B."/>
            <person name="Zhang H."/>
            <person name="Zhang J."/>
            <person name="Zhu Y."/>
            <person name="Du M."/>
            <person name="Zhao Y."/>
            <person name="Schartl M."/>
            <person name="Tang Q."/>
            <person name="Wang J."/>
        </authorList>
    </citation>
    <scope>NUCLEOTIDE SEQUENCE</scope>
</reference>
<keyword evidence="1" id="KW-0175">Coiled coil</keyword>
<dbReference type="OrthoDB" id="10261408at2759"/>
<dbReference type="OMA" id="RNTSMWA"/>
<accession>A0A3P8V7D9</accession>
<proteinExistence type="predicted"/>
<feature type="coiled-coil region" evidence="1">
    <location>
        <begin position="112"/>
        <end position="195"/>
    </location>
</feature>
<dbReference type="GeneID" id="103382669"/>
<dbReference type="RefSeq" id="XP_008313750.1">
    <property type="nucleotide sequence ID" value="XM_008315528.2"/>
</dbReference>
<evidence type="ECO:0000313" key="2">
    <source>
        <dbReference type="Ensembl" id="ENSCSEP00000010019.1"/>
    </source>
</evidence>
<dbReference type="InParanoid" id="A0A3P8V7D9"/>
<keyword evidence="3" id="KW-1185">Reference proteome</keyword>
<evidence type="ECO:0000313" key="3">
    <source>
        <dbReference type="Proteomes" id="UP000265120"/>
    </source>
</evidence>
<dbReference type="GeneTree" id="ENSGT00640000091774"/>
<name>A0A3P8V7D9_CYNSE</name>
<reference evidence="2" key="2">
    <citation type="submission" date="2025-08" db="UniProtKB">
        <authorList>
            <consortium name="Ensembl"/>
        </authorList>
    </citation>
    <scope>IDENTIFICATION</scope>
</reference>
<sequence>MTHRQASRKWENMKKRYKELKKPADGMSGYSNSWRYFNLMDEAVSRLEGGTTLQGVHYSYDRGDSLTGSRSKRKRTTMEVTSPTGSVEIEVSVNGDDEEVVQEGTEDLNRIMQDVEDERSVMDSERRCIEREKQLIERERLVLQRERAVLDREAATLERDRASLEREKVMFEKEREAMEEEKATIEKDRDAVNKDRLVLDQERARLERRVTEKDVKDLTGMSRRERFLYLFEKLIEDF</sequence>
<reference evidence="2" key="3">
    <citation type="submission" date="2025-09" db="UniProtKB">
        <authorList>
            <consortium name="Ensembl"/>
        </authorList>
    </citation>
    <scope>IDENTIFICATION</scope>
</reference>
<dbReference type="AlphaFoldDB" id="A0A3P8V7D9"/>
<evidence type="ECO:0000256" key="1">
    <source>
        <dbReference type="SAM" id="Coils"/>
    </source>
</evidence>
<dbReference type="KEGG" id="csem:103382669"/>